<feature type="binding site" evidence="9">
    <location>
        <position position="149"/>
    </location>
    <ligand>
        <name>substrate</name>
    </ligand>
</feature>
<keyword evidence="6" id="KW-0664">Pyridoxine biosynthesis</keyword>
<evidence type="ECO:0000256" key="8">
    <source>
        <dbReference type="NCBIfam" id="TIGR00558"/>
    </source>
</evidence>
<proteinExistence type="inferred from homology"/>
<name>A0A8J7RKQ1_9BACT</name>
<dbReference type="InterPro" id="IPR019740">
    <property type="entry name" value="Pyridox_Oxase_CS"/>
</dbReference>
<keyword evidence="3" id="KW-0285">Flavoprotein</keyword>
<organism evidence="14 15">
    <name type="scientific">Natronogracilivirga saccharolytica</name>
    <dbReference type="NCBI Taxonomy" id="2812953"/>
    <lineage>
        <taxon>Bacteria</taxon>
        <taxon>Pseudomonadati</taxon>
        <taxon>Balneolota</taxon>
        <taxon>Balneolia</taxon>
        <taxon>Balneolales</taxon>
        <taxon>Cyclonatronaceae</taxon>
        <taxon>Natronogracilivirga</taxon>
    </lineage>
</organism>
<evidence type="ECO:0000256" key="9">
    <source>
        <dbReference type="PIRSR" id="PIRSR000190-1"/>
    </source>
</evidence>
<dbReference type="EMBL" id="JAFIDN010000001">
    <property type="protein sequence ID" value="MBP3191434.1"/>
    <property type="molecule type" value="Genomic_DNA"/>
</dbReference>
<evidence type="ECO:0000256" key="10">
    <source>
        <dbReference type="PIRSR" id="PIRSR000190-2"/>
    </source>
</evidence>
<dbReference type="PANTHER" id="PTHR10851">
    <property type="entry name" value="PYRIDOXINE-5-PHOSPHATE OXIDASE"/>
    <property type="match status" value="1"/>
</dbReference>
<dbReference type="RefSeq" id="WP_210509954.1">
    <property type="nucleotide sequence ID" value="NZ_JAFIDN010000001.1"/>
</dbReference>
<feature type="binding site" evidence="10">
    <location>
        <position position="108"/>
    </location>
    <ligand>
        <name>FMN</name>
        <dbReference type="ChEBI" id="CHEBI:58210"/>
    </ligand>
</feature>
<comment type="similarity">
    <text evidence="1">Belongs to the pyridoxamine 5'-phosphate oxidase family.</text>
</comment>
<sequence length="245" mass="28425">MIRSVFRYIRQRLPGREELSDPARLTRQSLALLRREYQGRPLLEKHADTNPIKQFETWFREATNVIKDDPNAMILSTVDQDNRPSSRTVLLKDFDETGFVFYTNYDSRKGRHIAANQYVSLIFYWPDLMRQVCIEGVAGKVPDSQSDAYFNSRPAGSRLSAAASPQSDVIESRGDLERKVKELEEKYPAVDKIPRPANWGGYKVSPHRIEFWQGRVNRLHDRLCYTRDRSGSSDESEWVRSRLAP</sequence>
<feature type="region of interest" description="Disordered" evidence="11">
    <location>
        <begin position="155"/>
        <end position="174"/>
    </location>
</feature>
<evidence type="ECO:0000256" key="3">
    <source>
        <dbReference type="ARBA" id="ARBA00022630"/>
    </source>
</evidence>
<dbReference type="PIRSF" id="PIRSF000190">
    <property type="entry name" value="Pyd_amn-ph_oxd"/>
    <property type="match status" value="1"/>
</dbReference>
<dbReference type="NCBIfam" id="TIGR00558">
    <property type="entry name" value="pdxH"/>
    <property type="match status" value="1"/>
</dbReference>
<feature type="binding site" evidence="9">
    <location>
        <position position="157"/>
    </location>
    <ligand>
        <name>substrate</name>
    </ligand>
</feature>
<dbReference type="NCBIfam" id="NF004231">
    <property type="entry name" value="PRK05679.1"/>
    <property type="match status" value="1"/>
</dbReference>
<dbReference type="FunFam" id="2.30.110.10:FF:000020">
    <property type="entry name" value="PNPO isoform 11"/>
    <property type="match status" value="1"/>
</dbReference>
<feature type="binding site" evidence="9">
    <location>
        <position position="153"/>
    </location>
    <ligand>
        <name>substrate</name>
    </ligand>
</feature>
<feature type="binding site" evidence="10">
    <location>
        <begin position="102"/>
        <end position="103"/>
    </location>
    <ligand>
        <name>FMN</name>
        <dbReference type="ChEBI" id="CHEBI:58210"/>
    </ligand>
</feature>
<dbReference type="PROSITE" id="PS01064">
    <property type="entry name" value="PYRIDOX_OXIDASE"/>
    <property type="match status" value="1"/>
</dbReference>
<keyword evidence="4 10" id="KW-0288">FMN</keyword>
<reference evidence="14" key="1">
    <citation type="submission" date="2021-02" db="EMBL/GenBank/DDBJ databases">
        <title>Natronogracilivirga saccharolytica gen. nov. sp. nov. a new anaerobic, haloalkiliphilic carbohydrate-fermenting bacterium from soda lake and proposing of Cyclonatronumiaceae fam. nov. in the phylum Balneolaeota.</title>
        <authorList>
            <person name="Zhilina T.N."/>
            <person name="Sorokin D.Y."/>
            <person name="Zavarzina D.G."/>
            <person name="Toshchakov S.V."/>
            <person name="Kublanov I.V."/>
        </authorList>
    </citation>
    <scope>NUCLEOTIDE SEQUENCE</scope>
    <source>
        <strain evidence="14">Z-1702</strain>
    </source>
</reference>
<dbReference type="SUPFAM" id="SSF50475">
    <property type="entry name" value="FMN-binding split barrel"/>
    <property type="match status" value="1"/>
</dbReference>
<feature type="binding site" evidence="10">
    <location>
        <position position="212"/>
    </location>
    <ligand>
        <name>FMN</name>
        <dbReference type="ChEBI" id="CHEBI:58210"/>
    </ligand>
</feature>
<evidence type="ECO:0000256" key="5">
    <source>
        <dbReference type="ARBA" id="ARBA00023002"/>
    </source>
</evidence>
<comment type="subunit">
    <text evidence="2">Homodimer.</text>
</comment>
<comment type="cofactor">
    <cofactor evidence="10">
        <name>FMN</name>
        <dbReference type="ChEBI" id="CHEBI:58210"/>
    </cofactor>
    <text evidence="10">Binds 1 FMN per subunit.</text>
</comment>
<dbReference type="GO" id="GO:0010181">
    <property type="term" value="F:FMN binding"/>
    <property type="evidence" value="ECO:0007669"/>
    <property type="project" value="UniProtKB-UniRule"/>
</dbReference>
<dbReference type="GO" id="GO:0004733">
    <property type="term" value="F:pyridoxamine phosphate oxidase activity"/>
    <property type="evidence" value="ECO:0007669"/>
    <property type="project" value="UniProtKB-UniRule"/>
</dbReference>
<accession>A0A8J7RKQ1</accession>
<evidence type="ECO:0000256" key="4">
    <source>
        <dbReference type="ARBA" id="ARBA00022643"/>
    </source>
</evidence>
<dbReference type="EC" id="1.4.3.5" evidence="8"/>
<feature type="domain" description="Pyridoxamine 5'-phosphate oxidase N-terminal" evidence="12">
    <location>
        <begin position="65"/>
        <end position="185"/>
    </location>
</feature>
<gene>
    <name evidence="14" type="primary">pdxH</name>
    <name evidence="14" type="ORF">NATSA_02040</name>
</gene>
<evidence type="ECO:0000256" key="1">
    <source>
        <dbReference type="ARBA" id="ARBA00007301"/>
    </source>
</evidence>
<dbReference type="AlphaFoldDB" id="A0A8J7RKQ1"/>
<evidence type="ECO:0000313" key="14">
    <source>
        <dbReference type="EMBL" id="MBP3191434.1"/>
    </source>
</evidence>
<comment type="caution">
    <text evidence="14">The sequence shown here is derived from an EMBL/GenBank/DDBJ whole genome shotgun (WGS) entry which is preliminary data.</text>
</comment>
<keyword evidence="15" id="KW-1185">Reference proteome</keyword>
<evidence type="ECO:0000256" key="7">
    <source>
        <dbReference type="ARBA" id="ARBA00060587"/>
    </source>
</evidence>
<evidence type="ECO:0000259" key="13">
    <source>
        <dbReference type="Pfam" id="PF10590"/>
    </source>
</evidence>
<dbReference type="GO" id="GO:0008615">
    <property type="term" value="P:pyridoxine biosynthetic process"/>
    <property type="evidence" value="ECO:0007669"/>
    <property type="project" value="UniProtKB-UniRule"/>
</dbReference>
<keyword evidence="5 14" id="KW-0560">Oxidoreductase</keyword>
<comment type="pathway">
    <text evidence="7">Cofactor metabolism.</text>
</comment>
<dbReference type="InterPro" id="IPR019576">
    <property type="entry name" value="Pyridoxamine_oxidase_dimer_C"/>
</dbReference>
<evidence type="ECO:0000256" key="2">
    <source>
        <dbReference type="ARBA" id="ARBA00011738"/>
    </source>
</evidence>
<feature type="binding site" evidence="10">
    <location>
        <position position="222"/>
    </location>
    <ligand>
        <name>FMN</name>
        <dbReference type="ChEBI" id="CHEBI:58210"/>
    </ligand>
</feature>
<feature type="binding site" evidence="10">
    <location>
        <position position="109"/>
    </location>
    <ligand>
        <name>FMN</name>
        <dbReference type="ChEBI" id="CHEBI:58210"/>
    </ligand>
</feature>
<dbReference type="InterPro" id="IPR011576">
    <property type="entry name" value="Pyridox_Oxase_N"/>
</dbReference>
<dbReference type="Gene3D" id="2.30.110.10">
    <property type="entry name" value="Electron Transport, Fmn-binding Protein, Chain A"/>
    <property type="match status" value="1"/>
</dbReference>
<feature type="binding site" evidence="10">
    <location>
        <begin position="87"/>
        <end position="92"/>
    </location>
    <ligand>
        <name>FMN</name>
        <dbReference type="ChEBI" id="CHEBI:58210"/>
    </ligand>
</feature>
<feature type="binding site" evidence="9">
    <location>
        <position position="92"/>
    </location>
    <ligand>
        <name>substrate</name>
    </ligand>
</feature>
<evidence type="ECO:0000256" key="11">
    <source>
        <dbReference type="SAM" id="MobiDB-lite"/>
    </source>
</evidence>
<dbReference type="Pfam" id="PF10590">
    <property type="entry name" value="PNP_phzG_C"/>
    <property type="match status" value="1"/>
</dbReference>
<evidence type="ECO:0000313" key="15">
    <source>
        <dbReference type="Proteomes" id="UP000673975"/>
    </source>
</evidence>
<dbReference type="InterPro" id="IPR000659">
    <property type="entry name" value="Pyridox_Oxase"/>
</dbReference>
<dbReference type="InterPro" id="IPR012349">
    <property type="entry name" value="Split_barrel_FMN-bd"/>
</dbReference>
<dbReference type="PANTHER" id="PTHR10851:SF0">
    <property type="entry name" value="PYRIDOXINE-5'-PHOSPHATE OXIDASE"/>
    <property type="match status" value="1"/>
</dbReference>
<protein>
    <recommendedName>
        <fullName evidence="8">Pyridoxamine 5'-phosphate oxidase</fullName>
        <ecNumber evidence="8">1.4.3.5</ecNumber>
    </recommendedName>
</protein>
<feature type="binding site" evidence="10">
    <location>
        <position position="131"/>
    </location>
    <ligand>
        <name>FMN</name>
        <dbReference type="ChEBI" id="CHEBI:58210"/>
    </ligand>
</feature>
<feature type="binding site" evidence="9">
    <location>
        <begin position="34"/>
        <end position="37"/>
    </location>
    <ligand>
        <name>substrate</name>
    </ligand>
</feature>
<evidence type="ECO:0000256" key="6">
    <source>
        <dbReference type="ARBA" id="ARBA00023096"/>
    </source>
</evidence>
<feature type="binding site" evidence="10">
    <location>
        <begin position="166"/>
        <end position="167"/>
    </location>
    <ligand>
        <name>FMN</name>
        <dbReference type="ChEBI" id="CHEBI:58210"/>
    </ligand>
</feature>
<feature type="domain" description="Pyridoxine 5'-phosphate oxidase dimerisation C-terminal" evidence="13">
    <location>
        <begin position="199"/>
        <end position="245"/>
    </location>
</feature>
<dbReference type="Proteomes" id="UP000673975">
    <property type="component" value="Unassembled WGS sequence"/>
</dbReference>
<dbReference type="Pfam" id="PF01243">
    <property type="entry name" value="PNPOx_N"/>
    <property type="match status" value="1"/>
</dbReference>
<dbReference type="HAMAP" id="MF_01629">
    <property type="entry name" value="PdxH"/>
    <property type="match status" value="1"/>
</dbReference>
<feature type="binding site" evidence="9">
    <location>
        <begin position="218"/>
        <end position="220"/>
    </location>
    <ligand>
        <name>substrate</name>
    </ligand>
</feature>
<evidence type="ECO:0000259" key="12">
    <source>
        <dbReference type="Pfam" id="PF01243"/>
    </source>
</evidence>